<evidence type="ECO:0000256" key="2">
    <source>
        <dbReference type="ARBA" id="ARBA00009530"/>
    </source>
</evidence>
<accession>A0A0H2RQR5</accession>
<comment type="similarity">
    <text evidence="2">Belongs to the UPF0057 (PMP3) family.</text>
</comment>
<gene>
    <name evidence="7" type="ORF">SCHPADRAFT_905688</name>
</gene>
<keyword evidence="8" id="KW-1185">Reference proteome</keyword>
<organism evidence="7 8">
    <name type="scientific">Schizopora paradoxa</name>
    <dbReference type="NCBI Taxonomy" id="27342"/>
    <lineage>
        <taxon>Eukaryota</taxon>
        <taxon>Fungi</taxon>
        <taxon>Dikarya</taxon>
        <taxon>Basidiomycota</taxon>
        <taxon>Agaricomycotina</taxon>
        <taxon>Agaricomycetes</taxon>
        <taxon>Hymenochaetales</taxon>
        <taxon>Schizoporaceae</taxon>
        <taxon>Schizopora</taxon>
    </lineage>
</organism>
<name>A0A0H2RQR5_9AGAM</name>
<dbReference type="GO" id="GO:0016020">
    <property type="term" value="C:membrane"/>
    <property type="evidence" value="ECO:0007669"/>
    <property type="project" value="UniProtKB-SubCell"/>
</dbReference>
<comment type="subcellular location">
    <subcellularLocation>
        <location evidence="1">Membrane</location>
    </subcellularLocation>
</comment>
<dbReference type="AlphaFoldDB" id="A0A0H2RQR5"/>
<evidence type="ECO:0000256" key="5">
    <source>
        <dbReference type="ARBA" id="ARBA00023136"/>
    </source>
</evidence>
<sequence>MGVALVRRNTILSDYVALNLKFFFLPAFLINICLTILGWIPGALHALYVTATI</sequence>
<keyword evidence="4 6" id="KW-1133">Transmembrane helix</keyword>
<reference evidence="7 8" key="1">
    <citation type="submission" date="2015-04" db="EMBL/GenBank/DDBJ databases">
        <title>Complete genome sequence of Schizopora paradoxa KUC8140, a cosmopolitan wood degrader in East Asia.</title>
        <authorList>
            <consortium name="DOE Joint Genome Institute"/>
            <person name="Min B."/>
            <person name="Park H."/>
            <person name="Jang Y."/>
            <person name="Kim J.-J."/>
            <person name="Kim K.H."/>
            <person name="Pangilinan J."/>
            <person name="Lipzen A."/>
            <person name="Riley R."/>
            <person name="Grigoriev I.V."/>
            <person name="Spatafora J.W."/>
            <person name="Choi I.-G."/>
        </authorList>
    </citation>
    <scope>NUCLEOTIDE SEQUENCE [LARGE SCALE GENOMIC DNA]</scope>
    <source>
        <strain evidence="7 8">KUC8140</strain>
    </source>
</reference>
<evidence type="ECO:0000313" key="7">
    <source>
        <dbReference type="EMBL" id="KLO11823.1"/>
    </source>
</evidence>
<dbReference type="EMBL" id="KQ085991">
    <property type="protein sequence ID" value="KLO11823.1"/>
    <property type="molecule type" value="Genomic_DNA"/>
</dbReference>
<dbReference type="OrthoDB" id="2802411at2759"/>
<evidence type="ECO:0000256" key="4">
    <source>
        <dbReference type="ARBA" id="ARBA00022989"/>
    </source>
</evidence>
<proteinExistence type="inferred from homology"/>
<dbReference type="InterPro" id="IPR000612">
    <property type="entry name" value="PMP3"/>
</dbReference>
<dbReference type="Pfam" id="PF01679">
    <property type="entry name" value="Pmp3"/>
    <property type="match status" value="1"/>
</dbReference>
<evidence type="ECO:0000256" key="3">
    <source>
        <dbReference type="ARBA" id="ARBA00022692"/>
    </source>
</evidence>
<feature type="transmembrane region" description="Helical" evidence="6">
    <location>
        <begin position="20"/>
        <end position="40"/>
    </location>
</feature>
<keyword evidence="3 6" id="KW-0812">Transmembrane</keyword>
<evidence type="ECO:0000256" key="1">
    <source>
        <dbReference type="ARBA" id="ARBA00004370"/>
    </source>
</evidence>
<evidence type="ECO:0000313" key="8">
    <source>
        <dbReference type="Proteomes" id="UP000053477"/>
    </source>
</evidence>
<protein>
    <submittedName>
        <fullName evidence="7">Uncharacterized protein</fullName>
    </submittedName>
</protein>
<evidence type="ECO:0000256" key="6">
    <source>
        <dbReference type="SAM" id="Phobius"/>
    </source>
</evidence>
<dbReference type="Proteomes" id="UP000053477">
    <property type="component" value="Unassembled WGS sequence"/>
</dbReference>
<keyword evidence="5 6" id="KW-0472">Membrane</keyword>
<dbReference type="InParanoid" id="A0A0H2RQR5"/>